<evidence type="ECO:0000256" key="5">
    <source>
        <dbReference type="SAM" id="MobiDB-lite"/>
    </source>
</evidence>
<dbReference type="GO" id="GO:0009279">
    <property type="term" value="C:cell outer membrane"/>
    <property type="evidence" value="ECO:0007669"/>
    <property type="project" value="TreeGrafter"/>
</dbReference>
<sequence precursor="true">MPSRALARIGNLPVPTPTHPPSVLALLLAAALAFGGSAAHAERADRNKPMNVEADALRYDDLKQASVFTGRVVITKGTIVIRGARVDVRQDAEGYQHGLVTAEPGKLAFYRQKREGVDEFIEGEAETIEYDGKADRVKFIKRAELRRYRGPTLSDEMVGSLITYDNGNDTFSVDGGPASAAAGGRVRAVLAPRAGASAPSAPPAPPARLRPSTTLDGGKK</sequence>
<dbReference type="HAMAP" id="MF_01914">
    <property type="entry name" value="LPS_assembly_LptA"/>
    <property type="match status" value="1"/>
</dbReference>
<keyword evidence="1 4" id="KW-0813">Transport</keyword>
<evidence type="ECO:0000256" key="2">
    <source>
        <dbReference type="ARBA" id="ARBA00022729"/>
    </source>
</evidence>
<feature type="chain" id="PRO_5031650269" description="Lipopolysaccharide export system protein LptA" evidence="4">
    <location>
        <begin position="42"/>
        <end position="220"/>
    </location>
</feature>
<evidence type="ECO:0000313" key="8">
    <source>
        <dbReference type="Proteomes" id="UP000521868"/>
    </source>
</evidence>
<reference evidence="7 8" key="1">
    <citation type="journal article" date="2020" name="Nature">
        <title>Bacterial chemolithoautotrophy via manganese oxidation.</title>
        <authorList>
            <person name="Yu H."/>
            <person name="Leadbetter J.R."/>
        </authorList>
    </citation>
    <scope>NUCLEOTIDE SEQUENCE [LARGE SCALE GENOMIC DNA]</scope>
    <source>
        <strain evidence="7 8">RBP-1</strain>
    </source>
</reference>
<protein>
    <recommendedName>
        <fullName evidence="4">Lipopolysaccharide export system protein LptA</fullName>
    </recommendedName>
</protein>
<evidence type="ECO:0000256" key="3">
    <source>
        <dbReference type="ARBA" id="ARBA00022764"/>
    </source>
</evidence>
<comment type="subunit">
    <text evidence="4">Component of the lipopolysaccharide transport and assembly complex.</text>
</comment>
<keyword evidence="8" id="KW-1185">Reference proteome</keyword>
<dbReference type="PANTHER" id="PTHR36504:SF1">
    <property type="entry name" value="LIPOPOLYSACCHARIDE EXPORT SYSTEM PROTEIN LPTA"/>
    <property type="match status" value="1"/>
</dbReference>
<gene>
    <name evidence="4 7" type="primary">lptA</name>
    <name evidence="7" type="ORF">RAMLITH_14265</name>
</gene>
<feature type="signal peptide" evidence="4">
    <location>
        <begin position="1"/>
        <end position="41"/>
    </location>
</feature>
<dbReference type="InterPro" id="IPR052037">
    <property type="entry name" value="LPS_export_LptA"/>
</dbReference>
<dbReference type="InterPro" id="IPR005653">
    <property type="entry name" value="OstA-like_N"/>
</dbReference>
<dbReference type="PANTHER" id="PTHR36504">
    <property type="entry name" value="LIPOPOLYSACCHARIDE EXPORT SYSTEM PROTEIN LPTA"/>
    <property type="match status" value="1"/>
</dbReference>
<dbReference type="GO" id="GO:0030288">
    <property type="term" value="C:outer membrane-bounded periplasmic space"/>
    <property type="evidence" value="ECO:0007669"/>
    <property type="project" value="TreeGrafter"/>
</dbReference>
<comment type="similarity">
    <text evidence="4">Belongs to the LptA family.</text>
</comment>
<dbReference type="RefSeq" id="WP_168108095.1">
    <property type="nucleotide sequence ID" value="NZ_VTOX01000004.1"/>
</dbReference>
<dbReference type="GO" id="GO:0043165">
    <property type="term" value="P:Gram-negative-bacterium-type cell outer membrane assembly"/>
    <property type="evidence" value="ECO:0007669"/>
    <property type="project" value="UniProtKB-UniRule"/>
</dbReference>
<organism evidence="7 8">
    <name type="scientific">Ramlibacter lithotrophicus</name>
    <dbReference type="NCBI Taxonomy" id="2606681"/>
    <lineage>
        <taxon>Bacteria</taxon>
        <taxon>Pseudomonadati</taxon>
        <taxon>Pseudomonadota</taxon>
        <taxon>Betaproteobacteria</taxon>
        <taxon>Burkholderiales</taxon>
        <taxon>Comamonadaceae</taxon>
        <taxon>Ramlibacter</taxon>
    </lineage>
</organism>
<evidence type="ECO:0000259" key="6">
    <source>
        <dbReference type="Pfam" id="PF03968"/>
    </source>
</evidence>
<keyword evidence="2 4" id="KW-0732">Signal</keyword>
<accession>A0A7X6DGZ3</accession>
<dbReference type="AlphaFoldDB" id="A0A7X6DGZ3"/>
<comment type="function">
    <text evidence="4">Involved in the assembly of lipopolysaccharide (LPS). Required for the translocation of LPS from the inner membrane to the outer membrane.</text>
</comment>
<dbReference type="NCBIfam" id="TIGR03002">
    <property type="entry name" value="outer_YhbN_LptA"/>
    <property type="match status" value="1"/>
</dbReference>
<dbReference type="Gene3D" id="2.60.450.10">
    <property type="entry name" value="Lipopolysaccharide (LPS) transport protein A like domain"/>
    <property type="match status" value="1"/>
</dbReference>
<comment type="subcellular location">
    <subcellularLocation>
        <location evidence="4">Periplasm</location>
    </subcellularLocation>
</comment>
<feature type="region of interest" description="Disordered" evidence="5">
    <location>
        <begin position="193"/>
        <end position="220"/>
    </location>
</feature>
<keyword evidence="3 4" id="KW-0574">Periplasm</keyword>
<dbReference type="Proteomes" id="UP000521868">
    <property type="component" value="Unassembled WGS sequence"/>
</dbReference>
<comment type="caution">
    <text evidence="7">The sequence shown here is derived from an EMBL/GenBank/DDBJ whole genome shotgun (WGS) entry which is preliminary data.</text>
</comment>
<dbReference type="InterPro" id="IPR014340">
    <property type="entry name" value="LptA"/>
</dbReference>
<evidence type="ECO:0000256" key="1">
    <source>
        <dbReference type="ARBA" id="ARBA00022448"/>
    </source>
</evidence>
<evidence type="ECO:0000256" key="4">
    <source>
        <dbReference type="HAMAP-Rule" id="MF_01914"/>
    </source>
</evidence>
<dbReference type="GO" id="GO:0015920">
    <property type="term" value="P:lipopolysaccharide transport"/>
    <property type="evidence" value="ECO:0007669"/>
    <property type="project" value="UniProtKB-UniRule"/>
</dbReference>
<evidence type="ECO:0000313" key="7">
    <source>
        <dbReference type="EMBL" id="NKE66992.1"/>
    </source>
</evidence>
<dbReference type="Pfam" id="PF03968">
    <property type="entry name" value="LptD_N"/>
    <property type="match status" value="1"/>
</dbReference>
<dbReference type="GO" id="GO:0017089">
    <property type="term" value="F:glycolipid transfer activity"/>
    <property type="evidence" value="ECO:0007669"/>
    <property type="project" value="TreeGrafter"/>
</dbReference>
<dbReference type="EMBL" id="VTOX01000004">
    <property type="protein sequence ID" value="NKE66992.1"/>
    <property type="molecule type" value="Genomic_DNA"/>
</dbReference>
<dbReference type="GO" id="GO:0001530">
    <property type="term" value="F:lipopolysaccharide binding"/>
    <property type="evidence" value="ECO:0007669"/>
    <property type="project" value="InterPro"/>
</dbReference>
<proteinExistence type="inferred from homology"/>
<name>A0A7X6DGZ3_9BURK</name>
<feature type="domain" description="Organic solvent tolerance-like N-terminal" evidence="6">
    <location>
        <begin position="51"/>
        <end position="166"/>
    </location>
</feature>